<dbReference type="AlphaFoldDB" id="W5Y5E9"/>
<dbReference type="EMBL" id="CP004353">
    <property type="protein sequence ID" value="AHI21733.1"/>
    <property type="molecule type" value="Genomic_DNA"/>
</dbReference>
<gene>
    <name evidence="3" type="ORF">B843_01705</name>
</gene>
<evidence type="ECO:0008006" key="5">
    <source>
        <dbReference type="Google" id="ProtNLM"/>
    </source>
</evidence>
<feature type="transmembrane region" description="Helical" evidence="2">
    <location>
        <begin position="31"/>
        <end position="49"/>
    </location>
</feature>
<keyword evidence="2" id="KW-0812">Transmembrane</keyword>
<evidence type="ECO:0000256" key="1">
    <source>
        <dbReference type="SAM" id="MobiDB-lite"/>
    </source>
</evidence>
<feature type="transmembrane region" description="Helical" evidence="2">
    <location>
        <begin position="55"/>
        <end position="73"/>
    </location>
</feature>
<feature type="compositionally biased region" description="Polar residues" evidence="1">
    <location>
        <begin position="1"/>
        <end position="10"/>
    </location>
</feature>
<dbReference type="PATRIC" id="fig|1224164.3.peg.329"/>
<proteinExistence type="predicted"/>
<evidence type="ECO:0000256" key="2">
    <source>
        <dbReference type="SAM" id="Phobius"/>
    </source>
</evidence>
<feature type="region of interest" description="Disordered" evidence="1">
    <location>
        <begin position="1"/>
        <end position="20"/>
    </location>
</feature>
<dbReference type="STRING" id="1224164.B843_01705"/>
<keyword evidence="4" id="KW-1185">Reference proteome</keyword>
<evidence type="ECO:0000313" key="4">
    <source>
        <dbReference type="Proteomes" id="UP000019222"/>
    </source>
</evidence>
<organism evidence="3 4">
    <name type="scientific">Corynebacterium vitaeruminis DSM 20294</name>
    <dbReference type="NCBI Taxonomy" id="1224164"/>
    <lineage>
        <taxon>Bacteria</taxon>
        <taxon>Bacillati</taxon>
        <taxon>Actinomycetota</taxon>
        <taxon>Actinomycetes</taxon>
        <taxon>Mycobacteriales</taxon>
        <taxon>Corynebacteriaceae</taxon>
        <taxon>Corynebacterium</taxon>
    </lineage>
</organism>
<dbReference type="KEGG" id="cvt:B843_01705"/>
<dbReference type="HOGENOM" id="CLU_1007287_0_0_11"/>
<evidence type="ECO:0000313" key="3">
    <source>
        <dbReference type="EMBL" id="AHI21733.1"/>
    </source>
</evidence>
<dbReference type="RefSeq" id="WP_025251800.1">
    <property type="nucleotide sequence ID" value="NZ_CP004353.1"/>
</dbReference>
<sequence length="276" mass="29233">MSFSTHNHQPSPIPSAPGYTAPTAPTRTKKGLAAAGIACALIGLALSVIKGLLSFGWAFLALGLLLGILAVVLKGQARRLGAVSIVIAVIGFLVAGAFFARIAKEEGMWAALDATNVMTFSPKDARTALGKTNPGEAFDNPLPAGSTVSSEYWDAKINAVNLDATDQLMSYNPGSTPPYEGEVHVALNITVTYKKAVPEPFTPFVWYDYFTTGGEAMNYPGYIVAVPEGFDSLVPWEVGDTRTGNIALPAPAERTGEGTVGFQFSPDPDYVYVRLQ</sequence>
<dbReference type="Proteomes" id="UP000019222">
    <property type="component" value="Chromosome"/>
</dbReference>
<accession>W5Y5E9</accession>
<reference evidence="3 4" key="1">
    <citation type="submission" date="2013-02" db="EMBL/GenBank/DDBJ databases">
        <title>The complete genome sequence of Corynebacterium vitaeruminis DSM 20294.</title>
        <authorList>
            <person name="Ruckert C."/>
            <person name="Albersmeier A."/>
            <person name="Kalinowski J."/>
        </authorList>
    </citation>
    <scope>NUCLEOTIDE SEQUENCE [LARGE SCALE GENOMIC DNA]</scope>
    <source>
        <strain evidence="4">ATCC 10234</strain>
    </source>
</reference>
<name>W5Y5E9_9CORY</name>
<feature type="transmembrane region" description="Helical" evidence="2">
    <location>
        <begin position="80"/>
        <end position="100"/>
    </location>
</feature>
<dbReference type="eggNOG" id="COG2314">
    <property type="taxonomic scope" value="Bacteria"/>
</dbReference>
<keyword evidence="2" id="KW-1133">Transmembrane helix</keyword>
<protein>
    <recommendedName>
        <fullName evidence="5">DUF4352 domain-containing protein</fullName>
    </recommendedName>
</protein>
<keyword evidence="2" id="KW-0472">Membrane</keyword>